<evidence type="ECO:0000313" key="2">
    <source>
        <dbReference type="Proteomes" id="UP000187001"/>
    </source>
</evidence>
<evidence type="ECO:0000313" key="1">
    <source>
        <dbReference type="EMBL" id="OMC37691.1"/>
    </source>
</evidence>
<reference evidence="1 2" key="1">
    <citation type="submission" date="2016-07" db="EMBL/GenBank/DDBJ databases">
        <authorList>
            <person name="Sutton G."/>
            <person name="Brinkac L."/>
            <person name="Sanka R."/>
            <person name="Adams M."/>
            <person name="Lau E."/>
            <person name="Kumar A."/>
            <person name="Macaden R."/>
        </authorList>
    </citation>
    <scope>NUCLEOTIDE SEQUENCE [LARGE SCALE GENOMIC DNA]</scope>
    <source>
        <strain evidence="1 2">GA-0871</strain>
    </source>
</reference>
<sequence>MFAVGSYVKVRAGVSATENLEGALCRVSGAQGDLRDVRRVDTATGALIGIEVRFLASELESATR</sequence>
<organism evidence="1 2">
    <name type="scientific">Mycolicibacterium fortuitum</name>
    <name type="common">Mycobacterium fortuitum</name>
    <dbReference type="NCBI Taxonomy" id="1766"/>
    <lineage>
        <taxon>Bacteria</taxon>
        <taxon>Bacillati</taxon>
        <taxon>Actinomycetota</taxon>
        <taxon>Actinomycetes</taxon>
        <taxon>Mycobacteriales</taxon>
        <taxon>Mycobacteriaceae</taxon>
        <taxon>Mycolicibacterium</taxon>
    </lineage>
</organism>
<dbReference type="AlphaFoldDB" id="A0ABD6QFN4"/>
<accession>A0ABD6QFN4</accession>
<dbReference type="Proteomes" id="UP000187001">
    <property type="component" value="Unassembled WGS sequence"/>
</dbReference>
<name>A0ABD6QFN4_MYCFO</name>
<gene>
    <name evidence="1" type="ORF">A5742_08640</name>
</gene>
<dbReference type="EMBL" id="MBER01000139">
    <property type="protein sequence ID" value="OMC37691.1"/>
    <property type="molecule type" value="Genomic_DNA"/>
</dbReference>
<proteinExistence type="predicted"/>
<protein>
    <submittedName>
        <fullName evidence="1">Uncharacterized protein</fullName>
    </submittedName>
</protein>
<comment type="caution">
    <text evidence="1">The sequence shown here is derived from an EMBL/GenBank/DDBJ whole genome shotgun (WGS) entry which is preliminary data.</text>
</comment>